<accession>A0A1R0H9E6</accession>
<dbReference type="EMBL" id="LSSL01000016">
    <property type="protein sequence ID" value="OLY85724.1"/>
    <property type="molecule type" value="Genomic_DNA"/>
</dbReference>
<reference evidence="1 2" key="1">
    <citation type="journal article" date="2016" name="Mol. Biol. Evol.">
        <title>Genome-Wide Survey of Gut Fungi (Harpellales) Reveals the First Horizontally Transferred Ubiquitin Gene from a Mosquito Host.</title>
        <authorList>
            <person name="Wang Y."/>
            <person name="White M.M."/>
            <person name="Kvist S."/>
            <person name="Moncalvo J.M."/>
        </authorList>
    </citation>
    <scope>NUCLEOTIDE SEQUENCE [LARGE SCALE GENOMIC DNA]</scope>
    <source>
        <strain evidence="1 2">ALG-7-W6</strain>
    </source>
</reference>
<evidence type="ECO:0000313" key="1">
    <source>
        <dbReference type="EMBL" id="OLY85724.1"/>
    </source>
</evidence>
<dbReference type="AlphaFoldDB" id="A0A1R0H9E6"/>
<keyword evidence="2" id="KW-1185">Reference proteome</keyword>
<name>A0A1R0H9E6_9FUNG</name>
<proteinExistence type="predicted"/>
<dbReference type="Proteomes" id="UP000187455">
    <property type="component" value="Unassembled WGS sequence"/>
</dbReference>
<evidence type="ECO:0000313" key="2">
    <source>
        <dbReference type="Proteomes" id="UP000187455"/>
    </source>
</evidence>
<gene>
    <name evidence="1" type="ORF">AYI68_g78</name>
</gene>
<organism evidence="1 2">
    <name type="scientific">Smittium mucronatum</name>
    <dbReference type="NCBI Taxonomy" id="133383"/>
    <lineage>
        <taxon>Eukaryota</taxon>
        <taxon>Fungi</taxon>
        <taxon>Fungi incertae sedis</taxon>
        <taxon>Zoopagomycota</taxon>
        <taxon>Kickxellomycotina</taxon>
        <taxon>Harpellomycetes</taxon>
        <taxon>Harpellales</taxon>
        <taxon>Legeriomycetaceae</taxon>
        <taxon>Smittium</taxon>
    </lineage>
</organism>
<sequence length="78" mass="8817">MMFKLSEIATFATQGLLKNIHKGMGLPRKLMQLINSGIKGLWVKIIRISWIPAKILRSDPVFASPFTGVSRFVLKMFP</sequence>
<protein>
    <submittedName>
        <fullName evidence="1">Uncharacterized protein</fullName>
    </submittedName>
</protein>
<comment type="caution">
    <text evidence="1">The sequence shown here is derived from an EMBL/GenBank/DDBJ whole genome shotgun (WGS) entry which is preliminary data.</text>
</comment>